<evidence type="ECO:0000313" key="3">
    <source>
        <dbReference type="Proteomes" id="UP001485043"/>
    </source>
</evidence>
<sequence>MSMRSPHASGLGTPPQVLPENGQQAEGAAARPPRLSVRSPRKSGMGQAAEGGLQAEGTPGRFPRPSVLSPRKSTILRDAPVVSEPAGGASGESSDDDLVALSPARAPRASAMAPPRHSVAPQRMSMAPQRLSVAPSQRLSISPGKAANGQWGGPGGSGEPAGGRLTQLSPRLSQRASAMPAQRLSLRPAAATPAAEGSSDDDADDLLSRAAAAGARRSQMHPSQPQDSMPASDPAAARAPPRLSQALRQSAPSLAPRAPLHGVPSRHASATGSERSAEEVTLKSVRSAGASDLKDQDEWAYCRSEPSRAEMFGPDGLGPTLEQEILAQIQERRSRVQPKGAPRASTSSGRMSGTTTAADAPGQRLSMHQSSTSHLPEGLHEEATLQQALASEPKAQRISSSAGHRGPISRDDSFAMPAQQTPYYGSDSNADADRTISETTNWVQQEAGSAVPPAFDSFQGVSPEQTYPLQGAPSFTFAPAPPSNMASAQPAGQEQAPASQSGTGPTLQRVASYARPRRPTEYPPGQGAFPFAFMQNMQAPPQTPQPSSSQPPISPRQSIRTGQPDASQTAAPIQPPQEPRRSLQPTAQSRQSIYAADNAAAMSRQVGASALGGAAQQRPSMHAGGPAAPMGASSRRQSTAAEGTWQSFSGGQPACGNLLAARQSITGSQAWRNLASHEMTSQPYSPRPGLTPPTQFQSEGPAPAGQTAPRSLSMLGRRSFMQDLTASTLQPPRRSMVAEQEPSSSQPAAIFQHEPSESITPVGDGMPSRNSSRQSVMHDQPELEDTSDFVGVMSLERKQRGSEFRSQDGFGSELASANLQPELPSPRARSRSPSVVQGPTWPSGPSGQQQQQQGPIQRPPSASVGPAPTSGRRTVAPAESDLRRPSAVQVMPELDGQRPPPPQEEPMDDCSSMGGLAAPNNLRDMHQMEAGWEVRWARQAGQMQRLYGHLGLDQPAADPDTEQGPSQLPPDRHTPEQQEPVEQEQGQQYYPSLQESQPQQALMLADSDGLASGDGDLEARLADMEARMTQRLNQLVQLHEDQVAVIREDLHRGVVAASRSSSPERSRPHAAQHVQEQQAAWQQLMEQQLEQLQQQVGRDPLPGQLAGMEQALRQLQAQADSTPTHSTLGSLRTHVDHLMASLEARTAEAGLYRRQYDALSSRLDHIEKAHREARLASRHQAETE</sequence>
<feature type="compositionally biased region" description="Polar residues" evidence="1">
    <location>
        <begin position="484"/>
        <end position="506"/>
    </location>
</feature>
<feature type="region of interest" description="Disordered" evidence="1">
    <location>
        <begin position="1"/>
        <end position="655"/>
    </location>
</feature>
<dbReference type="AlphaFoldDB" id="A0AAW1SMP6"/>
<feature type="compositionally biased region" description="Low complexity" evidence="1">
    <location>
        <begin position="825"/>
        <end position="861"/>
    </location>
</feature>
<dbReference type="Proteomes" id="UP001485043">
    <property type="component" value="Unassembled WGS sequence"/>
</dbReference>
<feature type="compositionally biased region" description="Polar residues" evidence="1">
    <location>
        <begin position="437"/>
        <end position="447"/>
    </location>
</feature>
<name>A0AAW1SMP6_9CHLO</name>
<feature type="compositionally biased region" description="Polar residues" evidence="1">
    <location>
        <begin position="459"/>
        <end position="468"/>
    </location>
</feature>
<feature type="region of interest" description="Disordered" evidence="1">
    <location>
        <begin position="671"/>
        <end position="924"/>
    </location>
</feature>
<feature type="region of interest" description="Disordered" evidence="1">
    <location>
        <begin position="951"/>
        <end position="989"/>
    </location>
</feature>
<evidence type="ECO:0000256" key="1">
    <source>
        <dbReference type="SAM" id="MobiDB-lite"/>
    </source>
</evidence>
<evidence type="ECO:0000313" key="2">
    <source>
        <dbReference type="EMBL" id="KAK9847133.1"/>
    </source>
</evidence>
<feature type="non-terminal residue" evidence="2">
    <location>
        <position position="1184"/>
    </location>
</feature>
<protein>
    <submittedName>
        <fullName evidence="2">Uncharacterized protein</fullName>
    </submittedName>
</protein>
<feature type="compositionally biased region" description="Low complexity" evidence="1">
    <location>
        <begin position="100"/>
        <end position="118"/>
    </location>
</feature>
<comment type="caution">
    <text evidence="2">The sequence shown here is derived from an EMBL/GenBank/DDBJ whole genome shotgun (WGS) entry which is preliminary data.</text>
</comment>
<dbReference type="EMBL" id="JALJOV010001491">
    <property type="protein sequence ID" value="KAK9847133.1"/>
    <property type="molecule type" value="Genomic_DNA"/>
</dbReference>
<feature type="region of interest" description="Disordered" evidence="1">
    <location>
        <begin position="1055"/>
        <end position="1077"/>
    </location>
</feature>
<keyword evidence="3" id="KW-1185">Reference proteome</keyword>
<feature type="compositionally biased region" description="Polar residues" evidence="1">
    <location>
        <begin position="768"/>
        <end position="777"/>
    </location>
</feature>
<feature type="compositionally biased region" description="Low complexity" evidence="1">
    <location>
        <begin position="1068"/>
        <end position="1077"/>
    </location>
</feature>
<feature type="compositionally biased region" description="Low complexity" evidence="1">
    <location>
        <begin position="343"/>
        <end position="358"/>
    </location>
</feature>
<gene>
    <name evidence="2" type="ORF">WJX84_000532</name>
</gene>
<feature type="compositionally biased region" description="Polar residues" evidence="1">
    <location>
        <begin position="583"/>
        <end position="592"/>
    </location>
</feature>
<feature type="compositionally biased region" description="Low complexity" evidence="1">
    <location>
        <begin position="208"/>
        <end position="217"/>
    </location>
</feature>
<feature type="compositionally biased region" description="Low complexity" evidence="1">
    <location>
        <begin position="545"/>
        <end position="558"/>
    </location>
</feature>
<reference evidence="2 3" key="1">
    <citation type="journal article" date="2024" name="Nat. Commun.">
        <title>Phylogenomics reveals the evolutionary origins of lichenization in chlorophyte algae.</title>
        <authorList>
            <person name="Puginier C."/>
            <person name="Libourel C."/>
            <person name="Otte J."/>
            <person name="Skaloud P."/>
            <person name="Haon M."/>
            <person name="Grisel S."/>
            <person name="Petersen M."/>
            <person name="Berrin J.G."/>
            <person name="Delaux P.M."/>
            <person name="Dal Grande F."/>
            <person name="Keller J."/>
        </authorList>
    </citation>
    <scope>NUCLEOTIDE SEQUENCE [LARGE SCALE GENOMIC DNA]</scope>
    <source>
        <strain evidence="2 3">SAG 2523</strain>
    </source>
</reference>
<feature type="compositionally biased region" description="Low complexity" evidence="1">
    <location>
        <begin position="619"/>
        <end position="634"/>
    </location>
</feature>
<feature type="compositionally biased region" description="Low complexity" evidence="1">
    <location>
        <begin position="977"/>
        <end position="988"/>
    </location>
</feature>
<feature type="compositionally biased region" description="Gly residues" evidence="1">
    <location>
        <begin position="150"/>
        <end position="161"/>
    </location>
</feature>
<feature type="compositionally biased region" description="Polar residues" evidence="1">
    <location>
        <begin position="559"/>
        <end position="571"/>
    </location>
</feature>
<feature type="compositionally biased region" description="Polar residues" evidence="1">
    <location>
        <begin position="166"/>
        <end position="176"/>
    </location>
</feature>
<feature type="compositionally biased region" description="Polar residues" evidence="1">
    <location>
        <begin position="418"/>
        <end position="429"/>
    </location>
</feature>
<proteinExistence type="predicted"/>
<feature type="compositionally biased region" description="Low complexity" evidence="1">
    <location>
        <begin position="44"/>
        <end position="57"/>
    </location>
</feature>
<feature type="compositionally biased region" description="Basic and acidic residues" evidence="1">
    <location>
        <begin position="795"/>
        <end position="806"/>
    </location>
</feature>
<organism evidence="2 3">
    <name type="scientific">Apatococcus fuscideae</name>
    <dbReference type="NCBI Taxonomy" id="2026836"/>
    <lineage>
        <taxon>Eukaryota</taxon>
        <taxon>Viridiplantae</taxon>
        <taxon>Chlorophyta</taxon>
        <taxon>core chlorophytes</taxon>
        <taxon>Trebouxiophyceae</taxon>
        <taxon>Chlorellales</taxon>
        <taxon>Chlorellaceae</taxon>
        <taxon>Apatococcus</taxon>
    </lineage>
</organism>
<feature type="compositionally biased region" description="Polar residues" evidence="1">
    <location>
        <begin position="635"/>
        <end position="650"/>
    </location>
</feature>
<feature type="compositionally biased region" description="Low complexity" evidence="1">
    <location>
        <begin position="225"/>
        <end position="248"/>
    </location>
</feature>
<accession>A0AAW1SMP6</accession>